<dbReference type="AlphaFoldDB" id="A0A8X6HZ88"/>
<evidence type="ECO:0000313" key="5">
    <source>
        <dbReference type="Proteomes" id="UP000887116"/>
    </source>
</evidence>
<dbReference type="GO" id="GO:0005319">
    <property type="term" value="F:lipid transporter activity"/>
    <property type="evidence" value="ECO:0007669"/>
    <property type="project" value="TreeGrafter"/>
</dbReference>
<dbReference type="GO" id="GO:0016887">
    <property type="term" value="F:ATP hydrolysis activity"/>
    <property type="evidence" value="ECO:0007669"/>
    <property type="project" value="InterPro"/>
</dbReference>
<keyword evidence="4" id="KW-0067">ATP-binding</keyword>
<feature type="domain" description="ABC transporter" evidence="3">
    <location>
        <begin position="7"/>
        <end position="46"/>
    </location>
</feature>
<comment type="caution">
    <text evidence="4">The sequence shown here is derived from an EMBL/GenBank/DDBJ whole genome shotgun (WGS) entry which is preliminary data.</text>
</comment>
<dbReference type="Proteomes" id="UP000887116">
    <property type="component" value="Unassembled WGS sequence"/>
</dbReference>
<dbReference type="GO" id="GO:0016020">
    <property type="term" value="C:membrane"/>
    <property type="evidence" value="ECO:0007669"/>
    <property type="project" value="InterPro"/>
</dbReference>
<keyword evidence="2" id="KW-0677">Repeat</keyword>
<dbReference type="InterPro" id="IPR027417">
    <property type="entry name" value="P-loop_NTPase"/>
</dbReference>
<dbReference type="PANTHER" id="PTHR19229">
    <property type="entry name" value="ATP-BINDING CASSETTE TRANSPORTER SUBFAMILY A ABCA"/>
    <property type="match status" value="1"/>
</dbReference>
<proteinExistence type="predicted"/>
<dbReference type="InterPro" id="IPR026082">
    <property type="entry name" value="ABCA"/>
</dbReference>
<keyword evidence="5" id="KW-1185">Reference proteome</keyword>
<sequence length="210" mass="23911">IISDLDLTNHTRKKARHLSGGLQRKLCIALTLLGNSKLVLLDEPTTGLDPISKRNLWKRLHCEFPPMIDRTLVLSTHSSNEAEVNCSRIGLFISGHLRCIGTRQELKKQFSKGFQLTLSLKMPRDDTFDRHVTCEIPEIIEKCQRGNVLQYYIPKDAFDSYIWLLTAVQRVQQIDGVENCFITECPLDQIILDLLEESANENTDDTDCAV</sequence>
<evidence type="ECO:0000256" key="2">
    <source>
        <dbReference type="ARBA" id="ARBA00022737"/>
    </source>
</evidence>
<name>A0A8X6HZ88_TRICU</name>
<protein>
    <submittedName>
        <fullName evidence="4">ATP-binding cassette sub-family A member 5</fullName>
    </submittedName>
</protein>
<dbReference type="EMBL" id="BMAO01000608">
    <property type="protein sequence ID" value="GFQ67965.1"/>
    <property type="molecule type" value="Genomic_DNA"/>
</dbReference>
<dbReference type="Pfam" id="PF00005">
    <property type="entry name" value="ABC_tran"/>
    <property type="match status" value="1"/>
</dbReference>
<dbReference type="GO" id="GO:0140359">
    <property type="term" value="F:ABC-type transporter activity"/>
    <property type="evidence" value="ECO:0007669"/>
    <property type="project" value="InterPro"/>
</dbReference>
<dbReference type="Gene3D" id="3.40.50.300">
    <property type="entry name" value="P-loop containing nucleotide triphosphate hydrolases"/>
    <property type="match status" value="1"/>
</dbReference>
<dbReference type="GO" id="GO:0005524">
    <property type="term" value="F:ATP binding"/>
    <property type="evidence" value="ECO:0007669"/>
    <property type="project" value="UniProtKB-KW"/>
</dbReference>
<evidence type="ECO:0000256" key="1">
    <source>
        <dbReference type="ARBA" id="ARBA00022448"/>
    </source>
</evidence>
<dbReference type="OrthoDB" id="6435757at2759"/>
<reference evidence="4" key="1">
    <citation type="submission" date="2020-07" db="EMBL/GenBank/DDBJ databases">
        <title>Multicomponent nature underlies the extraordinary mechanical properties of spider dragline silk.</title>
        <authorList>
            <person name="Kono N."/>
            <person name="Nakamura H."/>
            <person name="Mori M."/>
            <person name="Yoshida Y."/>
            <person name="Ohtoshi R."/>
            <person name="Malay A.D."/>
            <person name="Moran D.A.P."/>
            <person name="Tomita M."/>
            <person name="Numata K."/>
            <person name="Arakawa K."/>
        </authorList>
    </citation>
    <scope>NUCLEOTIDE SEQUENCE</scope>
</reference>
<dbReference type="PANTHER" id="PTHR19229:SF36">
    <property type="entry name" value="ATP-BINDING CASSETTE SUB-FAMILY A MEMBER 2"/>
    <property type="match status" value="1"/>
</dbReference>
<evidence type="ECO:0000313" key="4">
    <source>
        <dbReference type="EMBL" id="GFQ67965.1"/>
    </source>
</evidence>
<dbReference type="InterPro" id="IPR003439">
    <property type="entry name" value="ABC_transporter-like_ATP-bd"/>
</dbReference>
<keyword evidence="1" id="KW-0813">Transport</keyword>
<accession>A0A8X6HZ88</accession>
<dbReference type="SUPFAM" id="SSF52540">
    <property type="entry name" value="P-loop containing nucleoside triphosphate hydrolases"/>
    <property type="match status" value="1"/>
</dbReference>
<organism evidence="4 5">
    <name type="scientific">Trichonephila clavata</name>
    <name type="common">Joro spider</name>
    <name type="synonym">Nephila clavata</name>
    <dbReference type="NCBI Taxonomy" id="2740835"/>
    <lineage>
        <taxon>Eukaryota</taxon>
        <taxon>Metazoa</taxon>
        <taxon>Ecdysozoa</taxon>
        <taxon>Arthropoda</taxon>
        <taxon>Chelicerata</taxon>
        <taxon>Arachnida</taxon>
        <taxon>Araneae</taxon>
        <taxon>Araneomorphae</taxon>
        <taxon>Entelegynae</taxon>
        <taxon>Araneoidea</taxon>
        <taxon>Nephilidae</taxon>
        <taxon>Trichonephila</taxon>
    </lineage>
</organism>
<keyword evidence="4" id="KW-0547">Nucleotide-binding</keyword>
<feature type="non-terminal residue" evidence="4">
    <location>
        <position position="210"/>
    </location>
</feature>
<evidence type="ECO:0000259" key="3">
    <source>
        <dbReference type="Pfam" id="PF00005"/>
    </source>
</evidence>
<gene>
    <name evidence="4" type="primary">Abca5</name>
    <name evidence="4" type="ORF">TNCT_356261</name>
</gene>